<name>A0A0A2C4K0_PROMR</name>
<dbReference type="Gene3D" id="3.60.21.10">
    <property type="match status" value="1"/>
</dbReference>
<gene>
    <name evidence="1" type="ORF">EV03_0592</name>
</gene>
<dbReference type="Proteomes" id="UP000030392">
    <property type="component" value="Unassembled WGS sequence"/>
</dbReference>
<dbReference type="SUPFAM" id="SSF56300">
    <property type="entry name" value="Metallo-dependent phosphatases"/>
    <property type="match status" value="1"/>
</dbReference>
<evidence type="ECO:0000313" key="2">
    <source>
        <dbReference type="Proteomes" id="UP000030392"/>
    </source>
</evidence>
<protein>
    <recommendedName>
        <fullName evidence="3">Phosphoesterase</fullName>
    </recommendedName>
</protein>
<evidence type="ECO:0000313" key="1">
    <source>
        <dbReference type="EMBL" id="KGG21258.1"/>
    </source>
</evidence>
<proteinExistence type="predicted"/>
<dbReference type="EMBL" id="JNAX01000007">
    <property type="protein sequence ID" value="KGG21258.1"/>
    <property type="molecule type" value="Genomic_DNA"/>
</dbReference>
<sequence length="237" mass="26429">MIERWALLSGLMGDLETYELIQKDLKNTRGDITLFVLGDVVGPDKNCDALLNRLVNPHRGDLKPHCIYGWWEEQLLAESGYRGERKADALRLNKGDDAVNALMNAVDPYYLGWISSLQFGFVELDCGLIHGSSKDVGDILTMQTPPLTLLDRITRLNVNRLFTARSKQQFHLELTDAVVDSKVKDLNGKRNQEHTLPKRAVIGIGAGANYTLYDVGSDQTHFLTVGDVTKSRGRGFA</sequence>
<dbReference type="InterPro" id="IPR029052">
    <property type="entry name" value="Metallo-depent_PP-like"/>
</dbReference>
<dbReference type="RefSeq" id="WP_152559077.1">
    <property type="nucleotide sequence ID" value="NZ_CP138967.1"/>
</dbReference>
<comment type="caution">
    <text evidence="1">The sequence shown here is derived from an EMBL/GenBank/DDBJ whole genome shotgun (WGS) entry which is preliminary data.</text>
</comment>
<evidence type="ECO:0008006" key="3">
    <source>
        <dbReference type="Google" id="ProtNLM"/>
    </source>
</evidence>
<reference evidence="2" key="1">
    <citation type="journal article" date="2014" name="Sci. Data">
        <title>Genomes of diverse isolates of the marine cyanobacterium Prochlorococcus.</title>
        <authorList>
            <person name="Biller S."/>
            <person name="Berube P."/>
            <person name="Thompson J."/>
            <person name="Kelly L."/>
            <person name="Roggensack S."/>
            <person name="Awad L."/>
            <person name="Roache-Johnson K."/>
            <person name="Ding H."/>
            <person name="Giovannoni S.J."/>
            <person name="Moore L.R."/>
            <person name="Chisholm S.W."/>
        </authorList>
    </citation>
    <scope>NUCLEOTIDE SEQUENCE [LARGE SCALE GENOMIC DNA]</scope>
    <source>
        <strain evidence="2">PAC1</strain>
    </source>
</reference>
<accession>A0A0A2C4K0</accession>
<organism evidence="1 2">
    <name type="scientific">Prochlorococcus marinus str. PAC1</name>
    <dbReference type="NCBI Taxonomy" id="59924"/>
    <lineage>
        <taxon>Bacteria</taxon>
        <taxon>Bacillati</taxon>
        <taxon>Cyanobacteriota</taxon>
        <taxon>Cyanophyceae</taxon>
        <taxon>Synechococcales</taxon>
        <taxon>Prochlorococcaceae</taxon>
        <taxon>Prochlorococcus</taxon>
    </lineage>
</organism>
<dbReference type="AlphaFoldDB" id="A0A0A2C4K0"/>